<dbReference type="EMBL" id="CAJVPP010000002">
    <property type="protein sequence ID" value="CAG8434052.1"/>
    <property type="molecule type" value="Genomic_DNA"/>
</dbReference>
<protein>
    <submittedName>
        <fullName evidence="1">16137_t:CDS:1</fullName>
    </submittedName>
</protein>
<comment type="caution">
    <text evidence="1">The sequence shown here is derived from an EMBL/GenBank/DDBJ whole genome shotgun (WGS) entry which is preliminary data.</text>
</comment>
<name>A0A9N8UWF0_FUNMO</name>
<dbReference type="AlphaFoldDB" id="A0A9N8UWF0"/>
<sequence length="43" mass="4912">MFTNVFGITGGGFMSNNRKDENEINFIFHVHMPENIDTLVNPL</sequence>
<reference evidence="1" key="1">
    <citation type="submission" date="2021-06" db="EMBL/GenBank/DDBJ databases">
        <authorList>
            <person name="Kallberg Y."/>
            <person name="Tangrot J."/>
            <person name="Rosling A."/>
        </authorList>
    </citation>
    <scope>NUCLEOTIDE SEQUENCE</scope>
    <source>
        <strain evidence="1">87-6 pot B 2015</strain>
    </source>
</reference>
<gene>
    <name evidence="1" type="ORF">FMOSSE_LOCUS27</name>
</gene>
<proteinExistence type="predicted"/>
<accession>A0A9N8UWF0</accession>
<dbReference type="Proteomes" id="UP000789375">
    <property type="component" value="Unassembled WGS sequence"/>
</dbReference>
<keyword evidence="2" id="KW-1185">Reference proteome</keyword>
<organism evidence="1 2">
    <name type="scientific">Funneliformis mosseae</name>
    <name type="common">Endomycorrhizal fungus</name>
    <name type="synonym">Glomus mosseae</name>
    <dbReference type="NCBI Taxonomy" id="27381"/>
    <lineage>
        <taxon>Eukaryota</taxon>
        <taxon>Fungi</taxon>
        <taxon>Fungi incertae sedis</taxon>
        <taxon>Mucoromycota</taxon>
        <taxon>Glomeromycotina</taxon>
        <taxon>Glomeromycetes</taxon>
        <taxon>Glomerales</taxon>
        <taxon>Glomeraceae</taxon>
        <taxon>Funneliformis</taxon>
    </lineage>
</organism>
<evidence type="ECO:0000313" key="1">
    <source>
        <dbReference type="EMBL" id="CAG8434052.1"/>
    </source>
</evidence>
<evidence type="ECO:0000313" key="2">
    <source>
        <dbReference type="Proteomes" id="UP000789375"/>
    </source>
</evidence>